<gene>
    <name evidence="1" type="ORF">BEL07_17525</name>
</gene>
<name>A0A1E8Q2U9_9MYCO</name>
<dbReference type="AlphaFoldDB" id="A0A1E8Q2U9"/>
<dbReference type="RefSeq" id="WP_070354404.1">
    <property type="nucleotide sequence ID" value="NZ_MCHX01000040.1"/>
</dbReference>
<reference evidence="1 2" key="1">
    <citation type="submission" date="2016-09" db="EMBL/GenBank/DDBJ databases">
        <title>genome sequence of Mycobacterium sp. 739 SCH.</title>
        <authorList>
            <person name="Greninger A.L."/>
            <person name="Qin X."/>
            <person name="Jerome K."/>
            <person name="Vora S."/>
            <person name="Quinn K."/>
        </authorList>
    </citation>
    <scope>NUCLEOTIDE SEQUENCE [LARGE SCALE GENOMIC DNA]</scope>
    <source>
        <strain evidence="1 2">SCH</strain>
    </source>
</reference>
<comment type="caution">
    <text evidence="1">The sequence shown here is derived from an EMBL/GenBank/DDBJ whole genome shotgun (WGS) entry which is preliminary data.</text>
</comment>
<proteinExistence type="predicted"/>
<evidence type="ECO:0000313" key="2">
    <source>
        <dbReference type="Proteomes" id="UP000178953"/>
    </source>
</evidence>
<accession>A0A1E8Q2U9</accession>
<dbReference type="Proteomes" id="UP000178953">
    <property type="component" value="Unassembled WGS sequence"/>
</dbReference>
<evidence type="ECO:0000313" key="1">
    <source>
        <dbReference type="EMBL" id="OFJ52429.1"/>
    </source>
</evidence>
<dbReference type="EMBL" id="MCHX01000040">
    <property type="protein sequence ID" value="OFJ52429.1"/>
    <property type="molecule type" value="Genomic_DNA"/>
</dbReference>
<sequence>MPPFASSVAADRDVFHFTVPLSAEEFLTLAGIGPSASVGRTPQRSSGWALVDAGGSVWGWHPVDADAADWCDAPSALAGFIIEPHTRARLVGDGFHVVSDEGGALLNTFLRSQPWHRLPPLPSGPTRRPSQPILPHWGELLDAALTAVSQHGAPPEAGLAVEDLIRTQGGHLHRPAIFDQTVLRRWLASDDGHAAIAAMRAVAGGAKTPSTYAEALGLLDPRGCTGRPGAQHLVDAHLSDGVWSIGTCRACWHPVLMHESSDSAEPSTVWAIFGDLQ</sequence>
<protein>
    <submittedName>
        <fullName evidence="1">Uncharacterized protein</fullName>
    </submittedName>
</protein>
<keyword evidence="2" id="KW-1185">Reference proteome</keyword>
<organism evidence="1 2">
    <name type="scientific">Mycolicibacterium grossiae</name>
    <dbReference type="NCBI Taxonomy" id="1552759"/>
    <lineage>
        <taxon>Bacteria</taxon>
        <taxon>Bacillati</taxon>
        <taxon>Actinomycetota</taxon>
        <taxon>Actinomycetes</taxon>
        <taxon>Mycobacteriales</taxon>
        <taxon>Mycobacteriaceae</taxon>
        <taxon>Mycolicibacterium</taxon>
    </lineage>
</organism>